<gene>
    <name evidence="1" type="ORF">IPOD504_LOCUS2282</name>
</gene>
<feature type="non-terminal residue" evidence="1">
    <location>
        <position position="99"/>
    </location>
</feature>
<protein>
    <submittedName>
        <fullName evidence="1">Uncharacterized protein</fullName>
    </submittedName>
</protein>
<evidence type="ECO:0000313" key="1">
    <source>
        <dbReference type="EMBL" id="CAH2040101.1"/>
    </source>
</evidence>
<proteinExistence type="predicted"/>
<keyword evidence="2" id="KW-1185">Reference proteome</keyword>
<organism evidence="1 2">
    <name type="scientific">Iphiclides podalirius</name>
    <name type="common">scarce swallowtail</name>
    <dbReference type="NCBI Taxonomy" id="110791"/>
    <lineage>
        <taxon>Eukaryota</taxon>
        <taxon>Metazoa</taxon>
        <taxon>Ecdysozoa</taxon>
        <taxon>Arthropoda</taxon>
        <taxon>Hexapoda</taxon>
        <taxon>Insecta</taxon>
        <taxon>Pterygota</taxon>
        <taxon>Neoptera</taxon>
        <taxon>Endopterygota</taxon>
        <taxon>Lepidoptera</taxon>
        <taxon>Glossata</taxon>
        <taxon>Ditrysia</taxon>
        <taxon>Papilionoidea</taxon>
        <taxon>Papilionidae</taxon>
        <taxon>Papilioninae</taxon>
        <taxon>Iphiclides</taxon>
    </lineage>
</organism>
<dbReference type="Proteomes" id="UP000837857">
    <property type="component" value="Chromosome 12"/>
</dbReference>
<evidence type="ECO:0000313" key="2">
    <source>
        <dbReference type="Proteomes" id="UP000837857"/>
    </source>
</evidence>
<accession>A0ABN8HRI6</accession>
<reference evidence="1" key="1">
    <citation type="submission" date="2022-03" db="EMBL/GenBank/DDBJ databases">
        <authorList>
            <person name="Martin H S."/>
        </authorList>
    </citation>
    <scope>NUCLEOTIDE SEQUENCE</scope>
</reference>
<sequence length="99" mass="10667">MELNPDPERSSRVCAACSMVAGGRPATLQHANKLRRRAIAGESRRISALADAPQWAPAPPGPHRHTCGRGTLPPAYVSSRIFIIDLMTAVNFPGQRLTP</sequence>
<dbReference type="EMBL" id="OW152824">
    <property type="protein sequence ID" value="CAH2040101.1"/>
    <property type="molecule type" value="Genomic_DNA"/>
</dbReference>
<name>A0ABN8HRI6_9NEOP</name>